<dbReference type="Gene3D" id="3.40.50.12760">
    <property type="match status" value="1"/>
</dbReference>
<comment type="caution">
    <text evidence="7">Lacks conserved residue(s) required for the propagation of feature annotation.</text>
</comment>
<feature type="domain" description="Adrift-type SAM-dependent 2'-O-MTase" evidence="8">
    <location>
        <begin position="1"/>
        <end position="137"/>
    </location>
</feature>
<dbReference type="InterPro" id="IPR002877">
    <property type="entry name" value="RNA_MeTrfase_FtsJ_dom"/>
</dbReference>
<evidence type="ECO:0000256" key="4">
    <source>
        <dbReference type="ARBA" id="ARBA00022679"/>
    </source>
</evidence>
<dbReference type="PROSITE" id="PS51614">
    <property type="entry name" value="SAM_MT_ADRIFT"/>
    <property type="match status" value="1"/>
</dbReference>
<name>A0ABD1FF71_HYPHA</name>
<dbReference type="GO" id="GO:0120550">
    <property type="term" value="F:methyltransferase cap2 activity"/>
    <property type="evidence" value="ECO:0007669"/>
    <property type="project" value="UniProtKB-EC"/>
</dbReference>
<evidence type="ECO:0000256" key="6">
    <source>
        <dbReference type="ARBA" id="ARBA00049477"/>
    </source>
</evidence>
<keyword evidence="3 7" id="KW-0489">Methyltransferase</keyword>
<evidence type="ECO:0000256" key="3">
    <source>
        <dbReference type="ARBA" id="ARBA00022603"/>
    </source>
</evidence>
<evidence type="ECO:0000256" key="5">
    <source>
        <dbReference type="ARBA" id="ARBA00022691"/>
    </source>
</evidence>
<dbReference type="GO" id="GO:0006370">
    <property type="term" value="P:7-methylguanosine mRNA capping"/>
    <property type="evidence" value="ECO:0007669"/>
    <property type="project" value="UniProtKB-ARBA"/>
</dbReference>
<dbReference type="AlphaFoldDB" id="A0ABD1FF71"/>
<evidence type="ECO:0000313" key="9">
    <source>
        <dbReference type="EMBL" id="KAL1517934.1"/>
    </source>
</evidence>
<keyword evidence="10" id="KW-1185">Reference proteome</keyword>
<keyword evidence="5 7" id="KW-0949">S-adenosyl-L-methionine</keyword>
<dbReference type="EMBL" id="JBDJPC010000001">
    <property type="protein sequence ID" value="KAL1517934.1"/>
    <property type="molecule type" value="Genomic_DNA"/>
</dbReference>
<dbReference type="PANTHER" id="PTHR16121">
    <property type="entry name" value="CAP-SPECIFIC MRNA (NUCLEOSIDE-2'-O-)-METHYLTRANSFERASE 1-RELATED"/>
    <property type="match status" value="1"/>
</dbReference>
<evidence type="ECO:0000313" key="10">
    <source>
        <dbReference type="Proteomes" id="UP001566132"/>
    </source>
</evidence>
<dbReference type="InterPro" id="IPR029063">
    <property type="entry name" value="SAM-dependent_MTases_sf"/>
</dbReference>
<comment type="caution">
    <text evidence="9">The sequence shown here is derived from an EMBL/GenBank/DDBJ whole genome shotgun (WGS) entry which is preliminary data.</text>
</comment>
<proteinExistence type="predicted"/>
<protein>
    <recommendedName>
        <fullName evidence="2">Cap-specific mRNA (nucleoside-2'-O-)-methyltransferase 2</fullName>
        <ecNumber evidence="1">2.1.1.296</ecNumber>
    </recommendedName>
</protein>
<feature type="active site" description="Proton acceptor" evidence="7">
    <location>
        <position position="90"/>
    </location>
</feature>
<evidence type="ECO:0000256" key="2">
    <source>
        <dbReference type="ARBA" id="ARBA00021134"/>
    </source>
</evidence>
<keyword evidence="4 7" id="KW-0808">Transferase</keyword>
<gene>
    <name evidence="9" type="ORF">ABEB36_001630</name>
</gene>
<dbReference type="GO" id="GO:0005634">
    <property type="term" value="C:nucleus"/>
    <property type="evidence" value="ECO:0007669"/>
    <property type="project" value="UniProtKB-ARBA"/>
</dbReference>
<evidence type="ECO:0000259" key="8">
    <source>
        <dbReference type="PROSITE" id="PS51614"/>
    </source>
</evidence>
<dbReference type="Proteomes" id="UP001566132">
    <property type="component" value="Unassembled WGS sequence"/>
</dbReference>
<reference evidence="9 10" key="1">
    <citation type="submission" date="2024-05" db="EMBL/GenBank/DDBJ databases">
        <title>Genetic variation in Jamaican populations of the coffee berry borer (Hypothenemus hampei).</title>
        <authorList>
            <person name="Errbii M."/>
            <person name="Myrie A."/>
        </authorList>
    </citation>
    <scope>NUCLEOTIDE SEQUENCE [LARGE SCALE GENOMIC DNA]</scope>
    <source>
        <strain evidence="9">JA-Hopewell-2020-01-JO</strain>
        <tissue evidence="9">Whole body</tissue>
    </source>
</reference>
<dbReference type="EC" id="2.1.1.296" evidence="1"/>
<evidence type="ECO:0000256" key="1">
    <source>
        <dbReference type="ARBA" id="ARBA00012770"/>
    </source>
</evidence>
<dbReference type="PANTHER" id="PTHR16121:SF2">
    <property type="entry name" value="CAP-SPECIFIC MRNA (NUCLEOSIDE-2'-O-)-METHYLTRANSFERASE 2"/>
    <property type="match status" value="1"/>
</dbReference>
<dbReference type="GO" id="GO:0032259">
    <property type="term" value="P:methylation"/>
    <property type="evidence" value="ECO:0007669"/>
    <property type="project" value="UniProtKB-KW"/>
</dbReference>
<feature type="binding site" evidence="7">
    <location>
        <position position="50"/>
    </location>
    <ligand>
        <name>S-adenosyl-L-methionine</name>
        <dbReference type="ChEBI" id="CHEBI:59789"/>
    </ligand>
</feature>
<evidence type="ECO:0000256" key="7">
    <source>
        <dbReference type="PROSITE-ProRule" id="PRU00946"/>
    </source>
</evidence>
<dbReference type="Pfam" id="PF01728">
    <property type="entry name" value="FtsJ"/>
    <property type="match status" value="1"/>
</dbReference>
<organism evidence="9 10">
    <name type="scientific">Hypothenemus hampei</name>
    <name type="common">Coffee berry borer</name>
    <dbReference type="NCBI Taxonomy" id="57062"/>
    <lineage>
        <taxon>Eukaryota</taxon>
        <taxon>Metazoa</taxon>
        <taxon>Ecdysozoa</taxon>
        <taxon>Arthropoda</taxon>
        <taxon>Hexapoda</taxon>
        <taxon>Insecta</taxon>
        <taxon>Pterygota</taxon>
        <taxon>Neoptera</taxon>
        <taxon>Endopterygota</taxon>
        <taxon>Coleoptera</taxon>
        <taxon>Polyphaga</taxon>
        <taxon>Cucujiformia</taxon>
        <taxon>Curculionidae</taxon>
        <taxon>Scolytinae</taxon>
        <taxon>Hypothenemus</taxon>
    </lineage>
</organism>
<comment type="catalytic activity">
    <reaction evidence="6">
        <text>a 5'-end (N(7)-methyl 5'-triphosphoguanosine)-(2'-O-methyl-ribonucleoside)-(ribonucleotide) in mRNA + S-adenosyl-L-methionine = a 5'-end (N(7)-methyl 5'-triphosphoguanosine)-(2'-O-methyl-ribonucleoside)-(2'-O-methyl-ribonucleotide) in mRNA + S-adenosyl-L-homocysteine + H(+)</text>
        <dbReference type="Rhea" id="RHEA:67024"/>
        <dbReference type="Rhea" id="RHEA-COMP:17169"/>
        <dbReference type="Rhea" id="RHEA-COMP:17170"/>
        <dbReference type="ChEBI" id="CHEBI:15378"/>
        <dbReference type="ChEBI" id="CHEBI:57856"/>
        <dbReference type="ChEBI" id="CHEBI:59789"/>
        <dbReference type="ChEBI" id="CHEBI:167612"/>
        <dbReference type="ChEBI" id="CHEBI:167614"/>
        <dbReference type="EC" id="2.1.1.296"/>
    </reaction>
</comment>
<dbReference type="GO" id="GO:0004483">
    <property type="term" value="F:methyltransferase cap1 activity"/>
    <property type="evidence" value="ECO:0007669"/>
    <property type="project" value="UniProtKB-ARBA"/>
</dbReference>
<dbReference type="SUPFAM" id="SSF53335">
    <property type="entry name" value="S-adenosyl-L-methionine-dependent methyltransferases"/>
    <property type="match status" value="1"/>
</dbReference>
<sequence>MINDVRLINSTEEHWLFGADLTGNIMEYYNCVDILNKFTAEGKANLITADGSINCMKDPGEQEKLVEFLQYCETMTALAGLIAGGTFIIKIFTIFEKSTVCLVYLLNCLFNRTVLFKPATSKSGNSELYLICLGYKGFNCLDGLWDSLLVPYKNGCFSAHLSMFSLDEIPHSFLIQLKSCCQDFFLDKQIQTIKENIYFYLNPNEKEEKRLQKSKVEVMKLYLQWCNLKQIPCHRKLILPSSNSNKLLSMRTGFQEIHFEDFNFLQYIHMSYGKRFDQIKTSRFASLDKLNDLMEYLKKSTGPSPLNNILVNKLAKTTTIINVHSLGLHPYWHYQQHILSVIHAALKSRKHLMFINVPFHTHFLAALWCLLCESYEKVYFRNGCSFFYEFHKAKGKAVRDVFQRIQDTHIKAACDLYQRDLISIFRPHVFWNELSIVHEILKICNDFSI</sequence>
<dbReference type="InterPro" id="IPR050851">
    <property type="entry name" value="mRNA_Cap_2O-Ribose_MeTrfase"/>
</dbReference>
<accession>A0ABD1FF71</accession>
<dbReference type="InterPro" id="IPR025807">
    <property type="entry name" value="Adrift-typ_MeTrfase"/>
</dbReference>